<comment type="subcellular location">
    <subcellularLocation>
        <location evidence="1">Membrane</location>
        <topology evidence="1">Single-pass membrane protein</topology>
    </subcellularLocation>
</comment>
<feature type="domain" description="Protein kinase" evidence="10">
    <location>
        <begin position="325"/>
        <end position="612"/>
    </location>
</feature>
<name>A0A2G9GZA7_9LAMI</name>
<keyword evidence="5" id="KW-0677">Repeat</keyword>
<evidence type="ECO:0000313" key="12">
    <source>
        <dbReference type="Proteomes" id="UP000231279"/>
    </source>
</evidence>
<evidence type="ECO:0000256" key="6">
    <source>
        <dbReference type="ARBA" id="ARBA00022989"/>
    </source>
</evidence>
<dbReference type="EC" id="2.7.11.1" evidence="11"/>
<dbReference type="PANTHER" id="PTHR48007:SF40">
    <property type="entry name" value="SERINE-THREONINE_TYROSINE-PROTEIN KINASE CATALYTIC DOMAIN-CONTAINING PROTEIN"/>
    <property type="match status" value="1"/>
</dbReference>
<dbReference type="Gene3D" id="3.30.200.20">
    <property type="entry name" value="Phosphorylase Kinase, domain 1"/>
    <property type="match status" value="1"/>
</dbReference>
<dbReference type="STRING" id="429701.A0A2G9GZA7"/>
<evidence type="ECO:0000256" key="7">
    <source>
        <dbReference type="ARBA" id="ARBA00023136"/>
    </source>
</evidence>
<sequence>MRISVASIIVVLVSLSTQSFAFEVNEFYPEERDALMQLRDVVSSTSNLHANWTGPPCNKKNQSRWAGIACSDWHVTHLVLEGINLTGSLPSRFLQNLTLLSKLSFRNNSLHGPLPNLTNLLRLEFVFLSRNQFLGSIPSGYIDLTKLTKLELQENDLSGQIPPFDQQSLIAFNVSNNKLEGPIPDTPVLQRFPKSSYANNSALCGGIPGLIPCPIAGPPPAPGMSPASPPIPSRGKNGSVLKSWSIALIAAAAVLVPLSVFLIVVCYNRRVCGKRIKEDRELQGEVYRDRKGKQSQWSESTNDPEGTLQLEFLDKPFFDLDDLLRAAAEVIGRGKLGTTYKTMLECGSVVAVKRLKETNALSRKEFVQQMHLLGNAKHENLAEIISFYNSKEEKLIIYEYVPDGSLFSLLHENTGIGRRPLDWNTRVKIIEDIAKGMDLLHHRLASQAVPHGNLKSSNVVIQRLNVGNSIRAKLTDYGLLPLVPVDKLSVGRTPEFREGKKLTSKADVYCFGIIVLEIVTGKDLTSPLLSSPSSLGSNKGGRGYTRDLSVWVRAALNNDWSPDILDMEIVGEKEGYDQMLRLTEIGLECTHELPERRPKMTQVLSRVQDAIITQTN</sequence>
<dbReference type="Gene3D" id="3.80.10.10">
    <property type="entry name" value="Ribonuclease Inhibitor"/>
    <property type="match status" value="1"/>
</dbReference>
<feature type="chain" id="PRO_5013722051" evidence="9">
    <location>
        <begin position="22"/>
        <end position="616"/>
    </location>
</feature>
<dbReference type="PANTHER" id="PTHR48007">
    <property type="entry name" value="LEUCINE-RICH REPEAT RECEPTOR-LIKE PROTEIN KINASE PXC1"/>
    <property type="match status" value="1"/>
</dbReference>
<dbReference type="FunFam" id="3.80.10.10:FF:000129">
    <property type="entry name" value="Leucine-rich repeat receptor-like kinase"/>
    <property type="match status" value="1"/>
</dbReference>
<dbReference type="InterPro" id="IPR032675">
    <property type="entry name" value="LRR_dom_sf"/>
</dbReference>
<comment type="caution">
    <text evidence="11">The sequence shown here is derived from an EMBL/GenBank/DDBJ whole genome shotgun (WGS) entry which is preliminary data.</text>
</comment>
<evidence type="ECO:0000313" key="11">
    <source>
        <dbReference type="EMBL" id="PIN10616.1"/>
    </source>
</evidence>
<keyword evidence="6 8" id="KW-1133">Transmembrane helix</keyword>
<keyword evidence="11" id="KW-0808">Transferase</keyword>
<dbReference type="GO" id="GO:0005524">
    <property type="term" value="F:ATP binding"/>
    <property type="evidence" value="ECO:0007669"/>
    <property type="project" value="InterPro"/>
</dbReference>
<dbReference type="GO" id="GO:0016020">
    <property type="term" value="C:membrane"/>
    <property type="evidence" value="ECO:0007669"/>
    <property type="project" value="UniProtKB-SubCell"/>
</dbReference>
<gene>
    <name evidence="11" type="ORF">CDL12_16794</name>
</gene>
<evidence type="ECO:0000259" key="10">
    <source>
        <dbReference type="PROSITE" id="PS50011"/>
    </source>
</evidence>
<dbReference type="Proteomes" id="UP000231279">
    <property type="component" value="Unassembled WGS sequence"/>
</dbReference>
<evidence type="ECO:0000256" key="9">
    <source>
        <dbReference type="SAM" id="SignalP"/>
    </source>
</evidence>
<accession>A0A2G9GZA7</accession>
<dbReference type="Pfam" id="PF07714">
    <property type="entry name" value="PK_Tyr_Ser-Thr"/>
    <property type="match status" value="1"/>
</dbReference>
<evidence type="ECO:0000256" key="1">
    <source>
        <dbReference type="ARBA" id="ARBA00004167"/>
    </source>
</evidence>
<evidence type="ECO:0000256" key="3">
    <source>
        <dbReference type="ARBA" id="ARBA00022692"/>
    </source>
</evidence>
<dbReference type="InterPro" id="IPR000719">
    <property type="entry name" value="Prot_kinase_dom"/>
</dbReference>
<organism evidence="11 12">
    <name type="scientific">Handroanthus impetiginosus</name>
    <dbReference type="NCBI Taxonomy" id="429701"/>
    <lineage>
        <taxon>Eukaryota</taxon>
        <taxon>Viridiplantae</taxon>
        <taxon>Streptophyta</taxon>
        <taxon>Embryophyta</taxon>
        <taxon>Tracheophyta</taxon>
        <taxon>Spermatophyta</taxon>
        <taxon>Magnoliopsida</taxon>
        <taxon>eudicotyledons</taxon>
        <taxon>Gunneridae</taxon>
        <taxon>Pentapetalae</taxon>
        <taxon>asterids</taxon>
        <taxon>lamiids</taxon>
        <taxon>Lamiales</taxon>
        <taxon>Bignoniaceae</taxon>
        <taxon>Crescentiina</taxon>
        <taxon>Tabebuia alliance</taxon>
        <taxon>Handroanthus</taxon>
    </lineage>
</organism>
<feature type="transmembrane region" description="Helical" evidence="8">
    <location>
        <begin position="244"/>
        <end position="267"/>
    </location>
</feature>
<dbReference type="EMBL" id="NKXS01003178">
    <property type="protein sequence ID" value="PIN10616.1"/>
    <property type="molecule type" value="Genomic_DNA"/>
</dbReference>
<dbReference type="OrthoDB" id="772719at2759"/>
<protein>
    <submittedName>
        <fullName evidence="11">Serine/threonine protein kinase</fullName>
        <ecNumber evidence="11">2.7.11.1</ecNumber>
    </submittedName>
</protein>
<keyword evidence="12" id="KW-1185">Reference proteome</keyword>
<keyword evidence="11" id="KW-0723">Serine/threonine-protein kinase</keyword>
<proteinExistence type="predicted"/>
<keyword evidence="11" id="KW-0418">Kinase</keyword>
<dbReference type="Gene3D" id="1.10.510.10">
    <property type="entry name" value="Transferase(Phosphotransferase) domain 1"/>
    <property type="match status" value="1"/>
</dbReference>
<reference evidence="12" key="1">
    <citation type="journal article" date="2018" name="Gigascience">
        <title>Genome assembly of the Pink Ipe (Handroanthus impetiginosus, Bignoniaceae), a highly valued, ecologically keystone Neotropical timber forest tree.</title>
        <authorList>
            <person name="Silva-Junior O.B."/>
            <person name="Grattapaglia D."/>
            <person name="Novaes E."/>
            <person name="Collevatti R.G."/>
        </authorList>
    </citation>
    <scope>NUCLEOTIDE SEQUENCE [LARGE SCALE GENOMIC DNA]</scope>
    <source>
        <strain evidence="12">cv. UFG-1</strain>
    </source>
</reference>
<dbReference type="AlphaFoldDB" id="A0A2G9GZA7"/>
<keyword evidence="4 9" id="KW-0732">Signal</keyword>
<dbReference type="InterPro" id="IPR001245">
    <property type="entry name" value="Ser-Thr/Tyr_kinase_cat_dom"/>
</dbReference>
<evidence type="ECO:0000256" key="5">
    <source>
        <dbReference type="ARBA" id="ARBA00022737"/>
    </source>
</evidence>
<evidence type="ECO:0000256" key="2">
    <source>
        <dbReference type="ARBA" id="ARBA00022614"/>
    </source>
</evidence>
<dbReference type="PROSITE" id="PS50011">
    <property type="entry name" value="PROTEIN_KINASE_DOM"/>
    <property type="match status" value="1"/>
</dbReference>
<dbReference type="SUPFAM" id="SSF52058">
    <property type="entry name" value="L domain-like"/>
    <property type="match status" value="1"/>
</dbReference>
<dbReference type="InterPro" id="IPR011009">
    <property type="entry name" value="Kinase-like_dom_sf"/>
</dbReference>
<dbReference type="GO" id="GO:0004674">
    <property type="term" value="F:protein serine/threonine kinase activity"/>
    <property type="evidence" value="ECO:0007669"/>
    <property type="project" value="UniProtKB-KW"/>
</dbReference>
<keyword evidence="2" id="KW-0433">Leucine-rich repeat</keyword>
<feature type="signal peptide" evidence="9">
    <location>
        <begin position="1"/>
        <end position="21"/>
    </location>
</feature>
<dbReference type="InterPro" id="IPR046959">
    <property type="entry name" value="PRK1-6/SRF4-like"/>
</dbReference>
<dbReference type="SUPFAM" id="SSF56112">
    <property type="entry name" value="Protein kinase-like (PK-like)"/>
    <property type="match status" value="1"/>
</dbReference>
<evidence type="ECO:0000256" key="8">
    <source>
        <dbReference type="SAM" id="Phobius"/>
    </source>
</evidence>
<keyword evidence="7 8" id="KW-0472">Membrane</keyword>
<evidence type="ECO:0000256" key="4">
    <source>
        <dbReference type="ARBA" id="ARBA00022729"/>
    </source>
</evidence>
<keyword evidence="3 8" id="KW-0812">Transmembrane</keyword>